<sequence>MHFRSNSIIQPSTSGLPSPVTTSGLIKSILHSRHHRHSHHVGTLYPSQGQTVLPTSPAIEEAEGFLDMTANITIGDSCGECNGSHGKIGGSNVGGISCMVPEDALPSAGYRSPPSRSRSPPPLKPLHMGYSQTSGIPSDWIGSNQDYYHQEYQAKEPARRQRATGPTFSERLASAARSYGALTSGRALRTRGRSPEPINTVVDSKLHIFHNEGLNPQ</sequence>
<dbReference type="Proteomes" id="UP000784294">
    <property type="component" value="Unassembled WGS sequence"/>
</dbReference>
<proteinExistence type="predicted"/>
<gene>
    <name evidence="2" type="ORF">PXEA_LOCUS33122</name>
</gene>
<keyword evidence="3" id="KW-1185">Reference proteome</keyword>
<feature type="region of interest" description="Disordered" evidence="1">
    <location>
        <begin position="175"/>
        <end position="199"/>
    </location>
</feature>
<accession>A0A3S5FGQ4</accession>
<evidence type="ECO:0000256" key="1">
    <source>
        <dbReference type="SAM" id="MobiDB-lite"/>
    </source>
</evidence>
<dbReference type="EMBL" id="CAAALY010262144">
    <property type="protein sequence ID" value="VEL39682.1"/>
    <property type="molecule type" value="Genomic_DNA"/>
</dbReference>
<reference evidence="2" key="1">
    <citation type="submission" date="2018-11" db="EMBL/GenBank/DDBJ databases">
        <authorList>
            <consortium name="Pathogen Informatics"/>
        </authorList>
    </citation>
    <scope>NUCLEOTIDE SEQUENCE</scope>
</reference>
<organism evidence="2 3">
    <name type="scientific">Protopolystoma xenopodis</name>
    <dbReference type="NCBI Taxonomy" id="117903"/>
    <lineage>
        <taxon>Eukaryota</taxon>
        <taxon>Metazoa</taxon>
        <taxon>Spiralia</taxon>
        <taxon>Lophotrochozoa</taxon>
        <taxon>Platyhelminthes</taxon>
        <taxon>Monogenea</taxon>
        <taxon>Polyopisthocotylea</taxon>
        <taxon>Polystomatidea</taxon>
        <taxon>Polystomatidae</taxon>
        <taxon>Protopolystoma</taxon>
    </lineage>
</organism>
<comment type="caution">
    <text evidence="2">The sequence shown here is derived from an EMBL/GenBank/DDBJ whole genome shotgun (WGS) entry which is preliminary data.</text>
</comment>
<dbReference type="AlphaFoldDB" id="A0A3S5FGQ4"/>
<protein>
    <submittedName>
        <fullName evidence="2">Uncharacterized protein</fullName>
    </submittedName>
</protein>
<evidence type="ECO:0000313" key="2">
    <source>
        <dbReference type="EMBL" id="VEL39682.1"/>
    </source>
</evidence>
<name>A0A3S5FGQ4_9PLAT</name>
<evidence type="ECO:0000313" key="3">
    <source>
        <dbReference type="Proteomes" id="UP000784294"/>
    </source>
</evidence>
<feature type="region of interest" description="Disordered" evidence="1">
    <location>
        <begin position="1"/>
        <end position="20"/>
    </location>
</feature>
<feature type="region of interest" description="Disordered" evidence="1">
    <location>
        <begin position="107"/>
        <end position="131"/>
    </location>
</feature>